<dbReference type="RefSeq" id="WP_317489283.1">
    <property type="nucleotide sequence ID" value="NZ_CP136051.1"/>
</dbReference>
<gene>
    <name evidence="3" type="ORF">RT717_26190</name>
</gene>
<feature type="domain" description="Coenzyme Q-binding protein COQ10 START" evidence="2">
    <location>
        <begin position="53"/>
        <end position="125"/>
    </location>
</feature>
<proteinExistence type="inferred from homology"/>
<dbReference type="CDD" id="cd07820">
    <property type="entry name" value="SRPBCC_3"/>
    <property type="match status" value="1"/>
</dbReference>
<dbReference type="Proteomes" id="UP001302349">
    <property type="component" value="Chromosome"/>
</dbReference>
<evidence type="ECO:0000259" key="2">
    <source>
        <dbReference type="Pfam" id="PF03364"/>
    </source>
</evidence>
<dbReference type="EMBL" id="CP136051">
    <property type="protein sequence ID" value="WOK06569.1"/>
    <property type="molecule type" value="Genomic_DNA"/>
</dbReference>
<comment type="similarity">
    <text evidence="1">Belongs to the ribosome association toxin RatA family.</text>
</comment>
<dbReference type="InterPro" id="IPR023393">
    <property type="entry name" value="START-like_dom_sf"/>
</dbReference>
<evidence type="ECO:0000313" key="4">
    <source>
        <dbReference type="Proteomes" id="UP001302349"/>
    </source>
</evidence>
<sequence>MPIIQIKMVIEAPIDRCFDLSRSIDLHKISTSQTGEEAIGGVTSGLIGLSETVTWRARHFGIRQTLTTKITEFESPNFFVDEMLEGAFKRFRHEHHFRDVDGKTEMRDCFDYDSPLGILGKVFDSIVLKRYMQNLLLKRNLVIKEYAESDRWQEVLNTKESGG</sequence>
<dbReference type="Gene3D" id="3.30.530.20">
    <property type="match status" value="1"/>
</dbReference>
<name>A0ABZ0IQX0_9BACT</name>
<evidence type="ECO:0000256" key="1">
    <source>
        <dbReference type="ARBA" id="ARBA00008918"/>
    </source>
</evidence>
<accession>A0ABZ0IQX0</accession>
<evidence type="ECO:0000313" key="3">
    <source>
        <dbReference type="EMBL" id="WOK06569.1"/>
    </source>
</evidence>
<keyword evidence="4" id="KW-1185">Reference proteome</keyword>
<dbReference type="InterPro" id="IPR005031">
    <property type="entry name" value="COQ10_START"/>
</dbReference>
<dbReference type="SUPFAM" id="SSF55961">
    <property type="entry name" value="Bet v1-like"/>
    <property type="match status" value="1"/>
</dbReference>
<reference evidence="3 4" key="1">
    <citation type="journal article" date="2023" name="Microbiol. Resour. Announc.">
        <title>Complete Genome Sequence of Imperialibacter roseus strain P4T.</title>
        <authorList>
            <person name="Tizabi D.R."/>
            <person name="Bachvaroff T."/>
            <person name="Hill R.T."/>
        </authorList>
    </citation>
    <scope>NUCLEOTIDE SEQUENCE [LARGE SCALE GENOMIC DNA]</scope>
    <source>
        <strain evidence="3 4">P4T</strain>
    </source>
</reference>
<protein>
    <submittedName>
        <fullName evidence="3">SRPBCC family protein</fullName>
    </submittedName>
</protein>
<organism evidence="3 4">
    <name type="scientific">Imperialibacter roseus</name>
    <dbReference type="NCBI Taxonomy" id="1324217"/>
    <lineage>
        <taxon>Bacteria</taxon>
        <taxon>Pseudomonadati</taxon>
        <taxon>Bacteroidota</taxon>
        <taxon>Cytophagia</taxon>
        <taxon>Cytophagales</taxon>
        <taxon>Flammeovirgaceae</taxon>
        <taxon>Imperialibacter</taxon>
    </lineage>
</organism>
<dbReference type="Pfam" id="PF03364">
    <property type="entry name" value="Polyketide_cyc"/>
    <property type="match status" value="1"/>
</dbReference>